<comment type="caution">
    <text evidence="3">The sequence shown here is derived from an EMBL/GenBank/DDBJ whole genome shotgun (WGS) entry which is preliminary data.</text>
</comment>
<gene>
    <name evidence="3" type="ORF">ACFFNY_07885</name>
</gene>
<dbReference type="Gene3D" id="3.40.50.1820">
    <property type="entry name" value="alpha/beta hydrolase"/>
    <property type="match status" value="1"/>
</dbReference>
<dbReference type="Proteomes" id="UP001589619">
    <property type="component" value="Unassembled WGS sequence"/>
</dbReference>
<dbReference type="InterPro" id="IPR001375">
    <property type="entry name" value="Peptidase_S9_cat"/>
</dbReference>
<organism evidence="3 4">
    <name type="scientific">Paenibacillus hodogayensis</name>
    <dbReference type="NCBI Taxonomy" id="279208"/>
    <lineage>
        <taxon>Bacteria</taxon>
        <taxon>Bacillati</taxon>
        <taxon>Bacillota</taxon>
        <taxon>Bacilli</taxon>
        <taxon>Bacillales</taxon>
        <taxon>Paenibacillaceae</taxon>
        <taxon>Paenibacillus</taxon>
    </lineage>
</organism>
<dbReference type="RefSeq" id="WP_344912046.1">
    <property type="nucleotide sequence ID" value="NZ_BAAAYO010000010.1"/>
</dbReference>
<keyword evidence="4" id="KW-1185">Reference proteome</keyword>
<dbReference type="PANTHER" id="PTHR42776:SF27">
    <property type="entry name" value="DIPEPTIDYL PEPTIDASE FAMILY MEMBER 6"/>
    <property type="match status" value="1"/>
</dbReference>
<accession>A0ABV5VT79</accession>
<dbReference type="InterPro" id="IPR029058">
    <property type="entry name" value="AB_hydrolase_fold"/>
</dbReference>
<feature type="domain" description="Peptidase S9 prolyl oligopeptidase catalytic" evidence="2">
    <location>
        <begin position="66"/>
        <end position="262"/>
    </location>
</feature>
<dbReference type="SUPFAM" id="SSF53474">
    <property type="entry name" value="alpha/beta-Hydrolases"/>
    <property type="match status" value="1"/>
</dbReference>
<evidence type="ECO:0000313" key="3">
    <source>
        <dbReference type="EMBL" id="MFB9751486.1"/>
    </source>
</evidence>
<evidence type="ECO:0000259" key="2">
    <source>
        <dbReference type="Pfam" id="PF00326"/>
    </source>
</evidence>
<dbReference type="Pfam" id="PF00326">
    <property type="entry name" value="Peptidase_S9"/>
    <property type="match status" value="1"/>
</dbReference>
<evidence type="ECO:0000256" key="1">
    <source>
        <dbReference type="ARBA" id="ARBA00022801"/>
    </source>
</evidence>
<dbReference type="EMBL" id="JBHMAG010000007">
    <property type="protein sequence ID" value="MFB9751486.1"/>
    <property type="molecule type" value="Genomic_DNA"/>
</dbReference>
<proteinExistence type="predicted"/>
<name>A0ABV5VT79_9BACL</name>
<evidence type="ECO:0000313" key="4">
    <source>
        <dbReference type="Proteomes" id="UP001589619"/>
    </source>
</evidence>
<protein>
    <submittedName>
        <fullName evidence="3">Alpha/beta hydrolase family protein</fullName>
        <ecNumber evidence="3">3.4.-.-</ecNumber>
    </submittedName>
</protein>
<reference evidence="3 4" key="1">
    <citation type="submission" date="2024-09" db="EMBL/GenBank/DDBJ databases">
        <authorList>
            <person name="Sun Q."/>
            <person name="Mori K."/>
        </authorList>
    </citation>
    <scope>NUCLEOTIDE SEQUENCE [LARGE SCALE GENOMIC DNA]</scope>
    <source>
        <strain evidence="3 4">JCM 12520</strain>
    </source>
</reference>
<dbReference type="GO" id="GO:0016787">
    <property type="term" value="F:hydrolase activity"/>
    <property type="evidence" value="ECO:0007669"/>
    <property type="project" value="UniProtKB-KW"/>
</dbReference>
<dbReference type="EC" id="3.4.-.-" evidence="3"/>
<dbReference type="PANTHER" id="PTHR42776">
    <property type="entry name" value="SERINE PEPTIDASE S9 FAMILY MEMBER"/>
    <property type="match status" value="1"/>
</dbReference>
<keyword evidence="1 3" id="KW-0378">Hydrolase</keyword>
<sequence>MGTDGTLAERERLPDPAPGMRLERWTYWSQGLKVKGYWCAPESDVPLPGLVYCRGGIRGVGMVRVARIATLAKRGYAVFAPFYRGNEGGEGREDFAGEDRHDLYNGIRLLRAMPETKPGAVPLIGFSRGAMMALLAAKECEGVGPVTVWGGVSDLLLTYEERVDLRRMLKRVVGHPRKDPDQYWARSPACWADRIESPVLIVHGSVDEHVGVEHAYRLARALEAANKPYRLDIYHSRAHVFPREEDDSVLDSIFAWIGQTSGN</sequence>